<reference evidence="2 3" key="1">
    <citation type="journal article" date="2019" name="Nat. Ecol. Evol.">
        <title>Megaphylogeny resolves global patterns of mushroom evolution.</title>
        <authorList>
            <person name="Varga T."/>
            <person name="Krizsan K."/>
            <person name="Foldi C."/>
            <person name="Dima B."/>
            <person name="Sanchez-Garcia M."/>
            <person name="Sanchez-Ramirez S."/>
            <person name="Szollosi G.J."/>
            <person name="Szarkandi J.G."/>
            <person name="Papp V."/>
            <person name="Albert L."/>
            <person name="Andreopoulos W."/>
            <person name="Angelini C."/>
            <person name="Antonin V."/>
            <person name="Barry K.W."/>
            <person name="Bougher N.L."/>
            <person name="Buchanan P."/>
            <person name="Buyck B."/>
            <person name="Bense V."/>
            <person name="Catcheside P."/>
            <person name="Chovatia M."/>
            <person name="Cooper J."/>
            <person name="Damon W."/>
            <person name="Desjardin D."/>
            <person name="Finy P."/>
            <person name="Geml J."/>
            <person name="Haridas S."/>
            <person name="Hughes K."/>
            <person name="Justo A."/>
            <person name="Karasinski D."/>
            <person name="Kautmanova I."/>
            <person name="Kiss B."/>
            <person name="Kocsube S."/>
            <person name="Kotiranta H."/>
            <person name="LaButti K.M."/>
            <person name="Lechner B.E."/>
            <person name="Liimatainen K."/>
            <person name="Lipzen A."/>
            <person name="Lukacs Z."/>
            <person name="Mihaltcheva S."/>
            <person name="Morgado L.N."/>
            <person name="Niskanen T."/>
            <person name="Noordeloos M.E."/>
            <person name="Ohm R.A."/>
            <person name="Ortiz-Santana B."/>
            <person name="Ovrebo C."/>
            <person name="Racz N."/>
            <person name="Riley R."/>
            <person name="Savchenko A."/>
            <person name="Shiryaev A."/>
            <person name="Soop K."/>
            <person name="Spirin V."/>
            <person name="Szebenyi C."/>
            <person name="Tomsovsky M."/>
            <person name="Tulloss R.E."/>
            <person name="Uehling J."/>
            <person name="Grigoriev I.V."/>
            <person name="Vagvolgyi C."/>
            <person name="Papp T."/>
            <person name="Martin F.M."/>
            <person name="Miettinen O."/>
            <person name="Hibbett D.S."/>
            <person name="Nagy L.G."/>
        </authorList>
    </citation>
    <scope>NUCLEOTIDE SEQUENCE [LARGE SCALE GENOMIC DNA]</scope>
    <source>
        <strain evidence="2 3">FP101781</strain>
    </source>
</reference>
<dbReference type="Gene3D" id="3.30.200.20">
    <property type="entry name" value="Phosphorylase Kinase, domain 1"/>
    <property type="match status" value="1"/>
</dbReference>
<dbReference type="Proteomes" id="UP000298030">
    <property type="component" value="Unassembled WGS sequence"/>
</dbReference>
<feature type="domain" description="Aminoglycoside phosphotransferase" evidence="1">
    <location>
        <begin position="94"/>
        <end position="183"/>
    </location>
</feature>
<keyword evidence="3" id="KW-1185">Reference proteome</keyword>
<accession>A0A4Y7T0S4</accession>
<dbReference type="STRING" id="71717.A0A4Y7T0S4"/>
<dbReference type="OrthoDB" id="2831558at2759"/>
<evidence type="ECO:0000313" key="2">
    <source>
        <dbReference type="EMBL" id="TEB27750.1"/>
    </source>
</evidence>
<evidence type="ECO:0000313" key="3">
    <source>
        <dbReference type="Proteomes" id="UP000298030"/>
    </source>
</evidence>
<dbReference type="InterPro" id="IPR051035">
    <property type="entry name" value="Mito_inheritance_9"/>
</dbReference>
<dbReference type="AlphaFoldDB" id="A0A4Y7T0S4"/>
<dbReference type="PANTHER" id="PTHR36091">
    <property type="entry name" value="ALTERED INHERITANCE OF MITOCHONDRIA PROTEIN 9, MITOCHONDRIAL"/>
    <property type="match status" value="1"/>
</dbReference>
<dbReference type="InterPro" id="IPR002575">
    <property type="entry name" value="Aminoglycoside_PTrfase"/>
</dbReference>
<dbReference type="GO" id="GO:0005739">
    <property type="term" value="C:mitochondrion"/>
    <property type="evidence" value="ECO:0007669"/>
    <property type="project" value="TreeGrafter"/>
</dbReference>
<sequence length="528" mass="60085">MLSLASARIVLGRLKAPASLRLSRPLVMTAKLIPSRTLTQKANSDDELFNFSGRWVYNEGLRLAERRRVFDVAGLRRLAAESVGRNPSDIVSLSKLGEGGFNRTFLVTMRDGFEMVARVPYGFPPVYFTLASEVATMNLLRSSGVPVPQVYGYSPGSDNAARTEYIFMEYVRGTSLNDIWSTLELEEARHKVLSLSFSAGGSIYYPHDLDGLVARRKPIPLEDGRFCVGPDVNPIYWHGRRSQLDVDRGPYASGEEMLVAPARKELAYLKQFGRPLLPFHRMRRKGYRYQEQSPSDHVANLHNFLRMVPSLVRGPELGCFCIRHPDLREGNVIVERSTSSESGSWRIVSLIDWERTTILPKFLQESVSQHLHVYSAHSSLNPPWGPNATPSLPKNFDQLSEREQARAEDVYRRRFVNHLYVHSGCPWMGESLDMKVSLIRAVENWEKLTARRRKADRLLQLFQIGSHIQLGGKAVDGCYKKAMRYCQEALKGELEDAETDEERANIRAHSKDRQVSFNRGVEIQRFRD</sequence>
<name>A0A4Y7T0S4_COPMI</name>
<organism evidence="2 3">
    <name type="scientific">Coprinellus micaceus</name>
    <name type="common">Glistening ink-cap mushroom</name>
    <name type="synonym">Coprinus micaceus</name>
    <dbReference type="NCBI Taxonomy" id="71717"/>
    <lineage>
        <taxon>Eukaryota</taxon>
        <taxon>Fungi</taxon>
        <taxon>Dikarya</taxon>
        <taxon>Basidiomycota</taxon>
        <taxon>Agaricomycotina</taxon>
        <taxon>Agaricomycetes</taxon>
        <taxon>Agaricomycetidae</taxon>
        <taxon>Agaricales</taxon>
        <taxon>Agaricineae</taxon>
        <taxon>Psathyrellaceae</taxon>
        <taxon>Coprinellus</taxon>
    </lineage>
</organism>
<proteinExistence type="predicted"/>
<dbReference type="EMBL" id="QPFP01000037">
    <property type="protein sequence ID" value="TEB27750.1"/>
    <property type="molecule type" value="Genomic_DNA"/>
</dbReference>
<dbReference type="PANTHER" id="PTHR36091:SF2">
    <property type="entry name" value="AMINOGLYCOSIDE PHOSPHOTRANSFERASE DOMAIN-CONTAINING PROTEIN"/>
    <property type="match status" value="1"/>
</dbReference>
<evidence type="ECO:0000259" key="1">
    <source>
        <dbReference type="Pfam" id="PF01636"/>
    </source>
</evidence>
<dbReference type="SUPFAM" id="SSF56112">
    <property type="entry name" value="Protein kinase-like (PK-like)"/>
    <property type="match status" value="1"/>
</dbReference>
<protein>
    <recommendedName>
        <fullName evidence="1">Aminoglycoside phosphotransferase domain-containing protein</fullName>
    </recommendedName>
</protein>
<gene>
    <name evidence="2" type="ORF">FA13DRAFT_1765267</name>
</gene>
<dbReference type="Pfam" id="PF01636">
    <property type="entry name" value="APH"/>
    <property type="match status" value="1"/>
</dbReference>
<comment type="caution">
    <text evidence="2">The sequence shown here is derived from an EMBL/GenBank/DDBJ whole genome shotgun (WGS) entry which is preliminary data.</text>
</comment>
<dbReference type="InterPro" id="IPR011009">
    <property type="entry name" value="Kinase-like_dom_sf"/>
</dbReference>